<evidence type="ECO:0008006" key="3">
    <source>
        <dbReference type="Google" id="ProtNLM"/>
    </source>
</evidence>
<dbReference type="Proteomes" id="UP000241158">
    <property type="component" value="Unassembled WGS sequence"/>
</dbReference>
<accession>A0A2P7AR94</accession>
<dbReference type="SUPFAM" id="SSF50129">
    <property type="entry name" value="GroES-like"/>
    <property type="match status" value="1"/>
</dbReference>
<gene>
    <name evidence="1" type="ORF">CU100_15060</name>
</gene>
<protein>
    <recommendedName>
        <fullName evidence="3">NAD(P)-dependent alcohol dehydrogenase</fullName>
    </recommendedName>
</protein>
<dbReference type="EMBL" id="PGGN01000003">
    <property type="protein sequence ID" value="PSH56677.1"/>
    <property type="molecule type" value="Genomic_DNA"/>
</dbReference>
<dbReference type="AlphaFoldDB" id="A0A2P7AR94"/>
<name>A0A2P7AR94_9HYPH</name>
<reference evidence="2" key="1">
    <citation type="submission" date="2017-11" db="EMBL/GenBank/DDBJ databases">
        <authorList>
            <person name="Kuznetsova I."/>
            <person name="Sazanova A."/>
            <person name="Chirak E."/>
            <person name="Safronova V."/>
            <person name="Willems A."/>
        </authorList>
    </citation>
    <scope>NUCLEOTIDE SEQUENCE [LARGE SCALE GENOMIC DNA]</scope>
    <source>
        <strain evidence="2">PEPV15</strain>
    </source>
</reference>
<sequence length="62" mass="6721">METDMKALVLKEHGGIENFEIADLQIPKPRPSEVLVRIASASLNQIDTKIRGGLLIGPDLPA</sequence>
<keyword evidence="2" id="KW-1185">Reference proteome</keyword>
<evidence type="ECO:0000313" key="2">
    <source>
        <dbReference type="Proteomes" id="UP000241158"/>
    </source>
</evidence>
<organism evidence="1 2">
    <name type="scientific">Phyllobacterium endophyticum</name>
    <dbReference type="NCBI Taxonomy" id="1149773"/>
    <lineage>
        <taxon>Bacteria</taxon>
        <taxon>Pseudomonadati</taxon>
        <taxon>Pseudomonadota</taxon>
        <taxon>Alphaproteobacteria</taxon>
        <taxon>Hyphomicrobiales</taxon>
        <taxon>Phyllobacteriaceae</taxon>
        <taxon>Phyllobacterium</taxon>
    </lineage>
</organism>
<dbReference type="InterPro" id="IPR011032">
    <property type="entry name" value="GroES-like_sf"/>
</dbReference>
<dbReference type="Gene3D" id="3.90.180.10">
    <property type="entry name" value="Medium-chain alcohol dehydrogenases, catalytic domain"/>
    <property type="match status" value="1"/>
</dbReference>
<evidence type="ECO:0000313" key="1">
    <source>
        <dbReference type="EMBL" id="PSH56677.1"/>
    </source>
</evidence>
<comment type="caution">
    <text evidence="1">The sequence shown here is derived from an EMBL/GenBank/DDBJ whole genome shotgun (WGS) entry which is preliminary data.</text>
</comment>
<proteinExistence type="predicted"/>